<reference evidence="1 2" key="1">
    <citation type="submission" date="2018-09" db="EMBL/GenBank/DDBJ databases">
        <title>Isolation, diversity and antifungal activity of actinobacteria from wheat.</title>
        <authorList>
            <person name="Han C."/>
        </authorList>
    </citation>
    <scope>NUCLEOTIDE SEQUENCE [LARGE SCALE GENOMIC DNA]</scope>
    <source>
        <strain evidence="1 2">NEAU-YY265</strain>
    </source>
</reference>
<dbReference type="Proteomes" id="UP000284057">
    <property type="component" value="Unassembled WGS sequence"/>
</dbReference>
<accession>A0A418KUT4</accession>
<dbReference type="RefSeq" id="WP_199700821.1">
    <property type="nucleotide sequence ID" value="NZ_QUAL01000040.1"/>
</dbReference>
<gene>
    <name evidence="1" type="ORF">DY240_04695</name>
</gene>
<evidence type="ECO:0000313" key="2">
    <source>
        <dbReference type="Proteomes" id="UP000284057"/>
    </source>
</evidence>
<sequence length="115" mass="11867">MFEEALLTAPPPEVAPPAGWEVAWAHDDPSVADIDPALLEELCTGGEAAVAVFDIDEVPAGPELAARLAAFDPSVATADELVEAAAAAERLEAWGAARKAAIHAALASRAEMRPD</sequence>
<comment type="caution">
    <text evidence="1">The sequence shown here is derived from an EMBL/GenBank/DDBJ whole genome shotgun (WGS) entry which is preliminary data.</text>
</comment>
<proteinExistence type="predicted"/>
<evidence type="ECO:0000313" key="1">
    <source>
        <dbReference type="EMBL" id="RIQ33659.1"/>
    </source>
</evidence>
<dbReference type="AlphaFoldDB" id="A0A418KUT4"/>
<organism evidence="1 2">
    <name type="scientific">Jiangella rhizosphaerae</name>
    <dbReference type="NCBI Taxonomy" id="2293569"/>
    <lineage>
        <taxon>Bacteria</taxon>
        <taxon>Bacillati</taxon>
        <taxon>Actinomycetota</taxon>
        <taxon>Actinomycetes</taxon>
        <taxon>Jiangellales</taxon>
        <taxon>Jiangellaceae</taxon>
        <taxon>Jiangella</taxon>
    </lineage>
</organism>
<dbReference type="EMBL" id="QUAL01000040">
    <property type="protein sequence ID" value="RIQ33659.1"/>
    <property type="molecule type" value="Genomic_DNA"/>
</dbReference>
<feature type="non-terminal residue" evidence="1">
    <location>
        <position position="115"/>
    </location>
</feature>
<keyword evidence="2" id="KW-1185">Reference proteome</keyword>
<protein>
    <submittedName>
        <fullName evidence="1">Uncharacterized protein</fullName>
    </submittedName>
</protein>
<name>A0A418KUT4_9ACTN</name>